<protein>
    <submittedName>
        <fullName evidence="1">Uncharacterized protein</fullName>
    </submittedName>
</protein>
<dbReference type="RefSeq" id="WP_133589964.1">
    <property type="nucleotide sequence ID" value="NZ_CP037953.1"/>
</dbReference>
<name>A0A4R6UYL2_9GAMM</name>
<proteinExistence type="predicted"/>
<comment type="caution">
    <text evidence="1">The sequence shown here is derived from an EMBL/GenBank/DDBJ whole genome shotgun (WGS) entry which is preliminary data.</text>
</comment>
<dbReference type="EMBL" id="SNYM01000006">
    <property type="protein sequence ID" value="TDQ48744.1"/>
    <property type="molecule type" value="Genomic_DNA"/>
</dbReference>
<sequence length="60" mass="6964">MSPTRLPNHADGSTTVPFRYSNNPELWKRNSAAQNNVFASYWHRYLNEFSVVYNGVMAKK</sequence>
<accession>A0A4R6UYL2</accession>
<dbReference type="Proteomes" id="UP000295375">
    <property type="component" value="Unassembled WGS sequence"/>
</dbReference>
<evidence type="ECO:0000313" key="2">
    <source>
        <dbReference type="Proteomes" id="UP000295375"/>
    </source>
</evidence>
<gene>
    <name evidence="1" type="ORF">EV696_106185</name>
</gene>
<organism evidence="1 2">
    <name type="scientific">Permianibacter aggregans</name>
    <dbReference type="NCBI Taxonomy" id="1510150"/>
    <lineage>
        <taxon>Bacteria</taxon>
        <taxon>Pseudomonadati</taxon>
        <taxon>Pseudomonadota</taxon>
        <taxon>Gammaproteobacteria</taxon>
        <taxon>Pseudomonadales</taxon>
        <taxon>Pseudomonadaceae</taxon>
        <taxon>Permianibacter</taxon>
    </lineage>
</organism>
<reference evidence="1 2" key="1">
    <citation type="submission" date="2019-03" db="EMBL/GenBank/DDBJ databases">
        <title>Genomic Encyclopedia of Type Strains, Phase IV (KMG-IV): sequencing the most valuable type-strain genomes for metagenomic binning, comparative biology and taxonomic classification.</title>
        <authorList>
            <person name="Goeker M."/>
        </authorList>
    </citation>
    <scope>NUCLEOTIDE SEQUENCE [LARGE SCALE GENOMIC DNA]</scope>
    <source>
        <strain evidence="1 2">DSM 103792</strain>
    </source>
</reference>
<dbReference type="AlphaFoldDB" id="A0A4R6UYL2"/>
<evidence type="ECO:0000313" key="1">
    <source>
        <dbReference type="EMBL" id="TDQ48744.1"/>
    </source>
</evidence>
<keyword evidence="2" id="KW-1185">Reference proteome</keyword>